<dbReference type="InterPro" id="IPR013783">
    <property type="entry name" value="Ig-like_fold"/>
</dbReference>
<organism evidence="3">
    <name type="scientific">candidate division WOR-3 bacterium</name>
    <dbReference type="NCBI Taxonomy" id="2052148"/>
    <lineage>
        <taxon>Bacteria</taxon>
        <taxon>Bacteria division WOR-3</taxon>
    </lineage>
</organism>
<reference evidence="3" key="1">
    <citation type="journal article" date="2020" name="mSystems">
        <title>Genome- and Community-Level Interaction Insights into Carbon Utilization and Element Cycling Functions of Hydrothermarchaeota in Hydrothermal Sediment.</title>
        <authorList>
            <person name="Zhou Z."/>
            <person name="Liu Y."/>
            <person name="Xu W."/>
            <person name="Pan J."/>
            <person name="Luo Z.H."/>
            <person name="Li M."/>
        </authorList>
    </citation>
    <scope>NUCLEOTIDE SEQUENCE [LARGE SCALE GENOMIC DNA]</scope>
    <source>
        <strain evidence="3">HyVt-96</strain>
    </source>
</reference>
<dbReference type="InterPro" id="IPR050827">
    <property type="entry name" value="CRP1_MDG1_kinase"/>
</dbReference>
<gene>
    <name evidence="3" type="ORF">ENL43_00035</name>
</gene>
<dbReference type="Pfam" id="PF16561">
    <property type="entry name" value="AMPK1_CBM"/>
    <property type="match status" value="1"/>
</dbReference>
<comment type="caution">
    <text evidence="3">The sequence shown here is derived from an EMBL/GenBank/DDBJ whole genome shotgun (WGS) entry which is preliminary data.</text>
</comment>
<dbReference type="CDD" id="cd02859">
    <property type="entry name" value="E_set_AMPKbeta_like_N"/>
    <property type="match status" value="1"/>
</dbReference>
<dbReference type="Proteomes" id="UP000886050">
    <property type="component" value="Unassembled WGS sequence"/>
</dbReference>
<proteinExistence type="inferred from homology"/>
<evidence type="ECO:0000313" key="3">
    <source>
        <dbReference type="EMBL" id="HHF52739.1"/>
    </source>
</evidence>
<dbReference type="InterPro" id="IPR014756">
    <property type="entry name" value="Ig_E-set"/>
</dbReference>
<dbReference type="PANTHER" id="PTHR10343">
    <property type="entry name" value="5'-AMP-ACTIVATED PROTEIN KINASE , BETA SUBUNIT"/>
    <property type="match status" value="1"/>
</dbReference>
<dbReference type="PANTHER" id="PTHR10343:SF84">
    <property type="entry name" value="5'-AMP-ACTIVATED PROTEIN KINASE SUBUNIT BETA-1"/>
    <property type="match status" value="1"/>
</dbReference>
<protein>
    <recommendedName>
        <fullName evidence="2">AMP-activated protein kinase glycogen-binding domain-containing protein</fullName>
    </recommendedName>
</protein>
<dbReference type="SUPFAM" id="SSF81296">
    <property type="entry name" value="E set domains"/>
    <property type="match status" value="1"/>
</dbReference>
<sequence>MIKVIIGLILVSGVKTTPRGVKFEYYNPDAKQVYLAGEFNEWSTTSLPMRKEKDGTWWIVIKLPPGKYEYKFVVDGQWVADPDNPVTVGAYGNSLVRIGENFKVLPPQLQTNTPMSSIVYFHGNGKAFLIFEKDSVDSRYRLVDDQEDFKLDVETNIEDKIILWTRLRYNTVLYKEESHLIPVKFERGRFKVSSGNLGFVAFYNIWD</sequence>
<name>A0A7V5LTJ7_UNCW3</name>
<feature type="non-terminal residue" evidence="3">
    <location>
        <position position="207"/>
    </location>
</feature>
<dbReference type="InterPro" id="IPR032640">
    <property type="entry name" value="AMPK1_CBM"/>
</dbReference>
<comment type="similarity">
    <text evidence="1">Belongs to the 5'-AMP-activated protein kinase beta subunit family.</text>
</comment>
<feature type="domain" description="AMP-activated protein kinase glycogen-binding" evidence="2">
    <location>
        <begin position="26"/>
        <end position="94"/>
    </location>
</feature>
<evidence type="ECO:0000259" key="2">
    <source>
        <dbReference type="Pfam" id="PF16561"/>
    </source>
</evidence>
<accession>A0A7V5LTJ7</accession>
<evidence type="ECO:0000256" key="1">
    <source>
        <dbReference type="ARBA" id="ARBA00010926"/>
    </source>
</evidence>
<dbReference type="EMBL" id="DRTX01000003">
    <property type="protein sequence ID" value="HHF52739.1"/>
    <property type="molecule type" value="Genomic_DNA"/>
</dbReference>
<dbReference type="Gene3D" id="2.60.40.10">
    <property type="entry name" value="Immunoglobulins"/>
    <property type="match status" value="1"/>
</dbReference>
<dbReference type="AlphaFoldDB" id="A0A7V5LTJ7"/>